<proteinExistence type="predicted"/>
<dbReference type="EMBL" id="JAUCMV010000002">
    <property type="protein sequence ID" value="KAK0417270.1"/>
    <property type="molecule type" value="Genomic_DNA"/>
</dbReference>
<comment type="caution">
    <text evidence="2">The sequence shown here is derived from an EMBL/GenBank/DDBJ whole genome shotgun (WGS) entry which is preliminary data.</text>
</comment>
<accession>A0AA39I558</accession>
<dbReference type="Proteomes" id="UP001175271">
    <property type="component" value="Unassembled WGS sequence"/>
</dbReference>
<gene>
    <name evidence="2" type="ORF">QR680_012917</name>
</gene>
<keyword evidence="3" id="KW-1185">Reference proteome</keyword>
<sequence>MLGNLFSCVCPYRPKGLKKRGKKKKPTTADAATSTDDFYLYGSIYEINENMRSSVPSTCWTEMSYADFTDDECLEHASTASLGPSRTTKRSSTETSECEIIELSRSMSASALEESSAVLRQETPARKISRHASNKKF</sequence>
<feature type="compositionally biased region" description="Basic residues" evidence="1">
    <location>
        <begin position="127"/>
        <end position="137"/>
    </location>
</feature>
<evidence type="ECO:0000256" key="1">
    <source>
        <dbReference type="SAM" id="MobiDB-lite"/>
    </source>
</evidence>
<organism evidence="2 3">
    <name type="scientific">Steinernema hermaphroditum</name>
    <dbReference type="NCBI Taxonomy" id="289476"/>
    <lineage>
        <taxon>Eukaryota</taxon>
        <taxon>Metazoa</taxon>
        <taxon>Ecdysozoa</taxon>
        <taxon>Nematoda</taxon>
        <taxon>Chromadorea</taxon>
        <taxon>Rhabditida</taxon>
        <taxon>Tylenchina</taxon>
        <taxon>Panagrolaimomorpha</taxon>
        <taxon>Strongyloidoidea</taxon>
        <taxon>Steinernematidae</taxon>
        <taxon>Steinernema</taxon>
    </lineage>
</organism>
<dbReference type="AlphaFoldDB" id="A0AA39I558"/>
<reference evidence="2" key="1">
    <citation type="submission" date="2023-06" db="EMBL/GenBank/DDBJ databases">
        <title>Genomic analysis of the entomopathogenic nematode Steinernema hermaphroditum.</title>
        <authorList>
            <person name="Schwarz E.M."/>
            <person name="Heppert J.K."/>
            <person name="Baniya A."/>
            <person name="Schwartz H.T."/>
            <person name="Tan C.-H."/>
            <person name="Antoshechkin I."/>
            <person name="Sternberg P.W."/>
            <person name="Goodrich-Blair H."/>
            <person name="Dillman A.R."/>
        </authorList>
    </citation>
    <scope>NUCLEOTIDE SEQUENCE</scope>
    <source>
        <strain evidence="2">PS9179</strain>
        <tissue evidence="2">Whole animal</tissue>
    </source>
</reference>
<evidence type="ECO:0000313" key="2">
    <source>
        <dbReference type="EMBL" id="KAK0417270.1"/>
    </source>
</evidence>
<evidence type="ECO:0000313" key="3">
    <source>
        <dbReference type="Proteomes" id="UP001175271"/>
    </source>
</evidence>
<feature type="region of interest" description="Disordered" evidence="1">
    <location>
        <begin position="112"/>
        <end position="137"/>
    </location>
</feature>
<protein>
    <submittedName>
        <fullName evidence="2">Uncharacterized protein</fullName>
    </submittedName>
</protein>
<name>A0AA39I558_9BILA</name>